<dbReference type="InterPro" id="IPR027417">
    <property type="entry name" value="P-loop_NTPase"/>
</dbReference>
<dbReference type="InterPro" id="IPR016032">
    <property type="entry name" value="Sig_transdc_resp-reg_C-effctor"/>
</dbReference>
<organism evidence="2 3">
    <name type="scientific">Nocardioides bigeumensis</name>
    <dbReference type="NCBI Taxonomy" id="433657"/>
    <lineage>
        <taxon>Bacteria</taxon>
        <taxon>Bacillati</taxon>
        <taxon>Actinomycetota</taxon>
        <taxon>Actinomycetes</taxon>
        <taxon>Propionibacteriales</taxon>
        <taxon>Nocardioidaceae</taxon>
        <taxon>Nocardioides</taxon>
    </lineage>
</organism>
<dbReference type="Gene3D" id="1.25.40.10">
    <property type="entry name" value="Tetratricopeptide repeat domain"/>
    <property type="match status" value="1"/>
</dbReference>
<dbReference type="CDD" id="cd06170">
    <property type="entry name" value="LuxR_C_like"/>
    <property type="match status" value="1"/>
</dbReference>
<dbReference type="PROSITE" id="PS50043">
    <property type="entry name" value="HTH_LUXR_2"/>
    <property type="match status" value="1"/>
</dbReference>
<proteinExistence type="predicted"/>
<feature type="domain" description="HTH luxR-type" evidence="1">
    <location>
        <begin position="743"/>
        <end position="808"/>
    </location>
</feature>
<accession>A0ABN2Y922</accession>
<name>A0ABN2Y922_9ACTN</name>
<dbReference type="EMBL" id="BAAAQQ010000011">
    <property type="protein sequence ID" value="GAA2123745.1"/>
    <property type="molecule type" value="Genomic_DNA"/>
</dbReference>
<dbReference type="RefSeq" id="WP_344303545.1">
    <property type="nucleotide sequence ID" value="NZ_BAAAQQ010000011.1"/>
</dbReference>
<comment type="caution">
    <text evidence="2">The sequence shown here is derived from an EMBL/GenBank/DDBJ whole genome shotgun (WGS) entry which is preliminary data.</text>
</comment>
<dbReference type="PANTHER" id="PTHR47691:SF3">
    <property type="entry name" value="HTH-TYPE TRANSCRIPTIONAL REGULATOR RV0890C-RELATED"/>
    <property type="match status" value="1"/>
</dbReference>
<dbReference type="Pfam" id="PF00196">
    <property type="entry name" value="GerE"/>
    <property type="match status" value="1"/>
</dbReference>
<dbReference type="InterPro" id="IPR036388">
    <property type="entry name" value="WH-like_DNA-bd_sf"/>
</dbReference>
<dbReference type="SUPFAM" id="SSF52540">
    <property type="entry name" value="P-loop containing nucleoside triphosphate hydrolases"/>
    <property type="match status" value="1"/>
</dbReference>
<protein>
    <recommendedName>
        <fullName evidence="1">HTH luxR-type domain-containing protein</fullName>
    </recommendedName>
</protein>
<dbReference type="InterPro" id="IPR011990">
    <property type="entry name" value="TPR-like_helical_dom_sf"/>
</dbReference>
<evidence type="ECO:0000313" key="2">
    <source>
        <dbReference type="EMBL" id="GAA2123745.1"/>
    </source>
</evidence>
<dbReference type="PANTHER" id="PTHR47691">
    <property type="entry name" value="REGULATOR-RELATED"/>
    <property type="match status" value="1"/>
</dbReference>
<gene>
    <name evidence="2" type="ORF">GCM10009843_19790</name>
</gene>
<dbReference type="Proteomes" id="UP001500575">
    <property type="component" value="Unassembled WGS sequence"/>
</dbReference>
<sequence length="809" mass="85644">MLTPCLGRERVHLQLDDALSSARWVSVVGPPGSGKTLLVRHLAARREPSTWVNAQGLRTSESILAACLDGMHVEAAPGDSTRGALSRALDGTDTLLVVDGVDVDADGLGPALQELVETTSGARIALTARTMAGQPGERVVRVGPLPVPGAHEPLAGPAVDLFLARIEAAGGYPVDLAEHGPDVRRLLTATGGLPLLIEQLAVQIALVGLTNVAPTASLTEAVHASFELLDEEQRRCFRRLAQMTVPVSIDVLADIVGVSRDHAAGLAAGLARRSLIEVRPDGRLDMLTPIRRHGAILAGSTDDAAQAAQGLIRWADRVAPVDLNSGAADAPWLADLKVMRAAITAAVADPATRDLGYGLANRVFSSLYTAMRAREAVEILEEVIVSGDGPAAIGAQVARRAGIAASEVRGTYEGLWLLERSDQHAEAAPDPALELSRNAAIRAEMHLDAGVLTDAETEARRAIALDPTGQVEAAAMRTIVDVQVSRGEFPEATESAQRIHSLTSANVERFVTLSVRTLMARIALEQGRSVEAASAARGALREAEKLAEDRMALLAEVVLRQIEPETPANTVDRESLPWAVRLPVLAQDARDHFLAGDFARAAGLAADVVVLADSCRLGRDAVDGRLTLAHALLAQDEPEQAATTFLYALEQAAAMPMPLRVADAFDGLALAADRRGGSRQARQLAAVARALRAPRLAVPWGYAALKRIDPARTVPDGWIEDGQATSAAIEAAAAVFADHHEETVSALDSLTKAERQVAERVADGKTSRQIAGELFLSPRTVDAHLSHIYRKLDISSRAKLAVMVADLRS</sequence>
<dbReference type="SUPFAM" id="SSF46894">
    <property type="entry name" value="C-terminal effector domain of the bipartite response regulators"/>
    <property type="match status" value="1"/>
</dbReference>
<reference evidence="2 3" key="1">
    <citation type="journal article" date="2019" name="Int. J. Syst. Evol. Microbiol.">
        <title>The Global Catalogue of Microorganisms (GCM) 10K type strain sequencing project: providing services to taxonomists for standard genome sequencing and annotation.</title>
        <authorList>
            <consortium name="The Broad Institute Genomics Platform"/>
            <consortium name="The Broad Institute Genome Sequencing Center for Infectious Disease"/>
            <person name="Wu L."/>
            <person name="Ma J."/>
        </authorList>
    </citation>
    <scope>NUCLEOTIDE SEQUENCE [LARGE SCALE GENOMIC DNA]</scope>
    <source>
        <strain evidence="2 3">JCM 16021</strain>
    </source>
</reference>
<evidence type="ECO:0000313" key="3">
    <source>
        <dbReference type="Proteomes" id="UP001500575"/>
    </source>
</evidence>
<evidence type="ECO:0000259" key="1">
    <source>
        <dbReference type="PROSITE" id="PS50043"/>
    </source>
</evidence>
<keyword evidence="3" id="KW-1185">Reference proteome</keyword>
<dbReference type="SMART" id="SM00421">
    <property type="entry name" value="HTH_LUXR"/>
    <property type="match status" value="1"/>
</dbReference>
<dbReference type="SUPFAM" id="SSF48452">
    <property type="entry name" value="TPR-like"/>
    <property type="match status" value="1"/>
</dbReference>
<dbReference type="PROSITE" id="PS00622">
    <property type="entry name" value="HTH_LUXR_1"/>
    <property type="match status" value="1"/>
</dbReference>
<dbReference type="Gene3D" id="1.10.10.10">
    <property type="entry name" value="Winged helix-like DNA-binding domain superfamily/Winged helix DNA-binding domain"/>
    <property type="match status" value="1"/>
</dbReference>
<dbReference type="PRINTS" id="PR00038">
    <property type="entry name" value="HTHLUXR"/>
</dbReference>
<dbReference type="InterPro" id="IPR000792">
    <property type="entry name" value="Tscrpt_reg_LuxR_C"/>
</dbReference>
<dbReference type="Gene3D" id="3.40.50.300">
    <property type="entry name" value="P-loop containing nucleotide triphosphate hydrolases"/>
    <property type="match status" value="1"/>
</dbReference>